<feature type="compositionally biased region" description="Basic and acidic residues" evidence="1">
    <location>
        <begin position="359"/>
        <end position="371"/>
    </location>
</feature>
<feature type="compositionally biased region" description="Basic and acidic residues" evidence="1">
    <location>
        <begin position="298"/>
        <end position="320"/>
    </location>
</feature>
<feature type="region of interest" description="Disordered" evidence="1">
    <location>
        <begin position="286"/>
        <end position="398"/>
    </location>
</feature>
<dbReference type="KEGG" id="wms:ID128_01215"/>
<feature type="compositionally biased region" description="Basic and acidic residues" evidence="1">
    <location>
        <begin position="143"/>
        <end position="157"/>
    </location>
</feature>
<sequence>MDNPFKSDNYKENLDSLIKAIKLGNVKKTDEQYNETVRDLSQVLKSFTNEAEGMAKFVIYTDLNNYIEPVDEKPSGLFETLKVILSRVFGQDALIKNDNIRNFVNNKLSSFTIEKAAEYTDILRRIDLFRERLDALKKILDSGRSEKEKHKSHEVNLESKTTSKQKKEEQPEGKLGGNRMKRIERPTETPPTALDSKEASSLKKAIPSIKPQEKEQPEGKLGSNRMKRIERPTETPPPPPNLKKTSLLKKADLSVSELKPEPQKKVAFARKQVSFKLPIEEVRFFEDSGYESLSDEESDKKKTLTADQEVKQQPKKDKPKVPPKPKNLGRADQKVEQKPKVVATNKPPIPSVIPPVSKKISDTDQKVEQKPKVVATNKPPIPPKFENQGHRQSVQKAVDKVVPKVTVVAMKKGVNSKTDSRVKSIVEKLEQNQAKENVNVQPAESKTTTVAQADISVKKNPSEAISQSHSFPIGNKKSTLNPLTAKSDPKPQASKNPLLTHVNVKQIVARFESHGKE</sequence>
<keyword evidence="3" id="KW-1185">Reference proteome</keyword>
<feature type="compositionally biased region" description="Basic and acidic residues" evidence="1">
    <location>
        <begin position="329"/>
        <end position="339"/>
    </location>
</feature>
<evidence type="ECO:0000313" key="2">
    <source>
        <dbReference type="EMBL" id="QOD38506.1"/>
    </source>
</evidence>
<feature type="compositionally biased region" description="Polar residues" evidence="1">
    <location>
        <begin position="463"/>
        <end position="484"/>
    </location>
</feature>
<gene>
    <name evidence="2" type="ORF">ID128_01215</name>
</gene>
<evidence type="ECO:0000256" key="1">
    <source>
        <dbReference type="SAM" id="MobiDB-lite"/>
    </source>
</evidence>
<reference evidence="2 3" key="1">
    <citation type="submission" date="2020-09" db="EMBL/GenBank/DDBJ databases">
        <title>An Earliest Endosymbiont, Wolbachia massiliensis sp. nov., Strain PL13 From the Bed Bug (Cimex hemipterius), Type strain of a New supergroup T.</title>
        <authorList>
            <person name="Laidoudi Y."/>
            <person name="Levasseur A."/>
            <person name="Medkour H."/>
            <person name="Maaloum M."/>
            <person name="BenKhedher M."/>
            <person name="Sambou M."/>
            <person name="Bassene H."/>
            <person name="Davoust B."/>
            <person name="Fenollar F."/>
            <person name="Raoult D."/>
            <person name="Mediannikov O."/>
        </authorList>
    </citation>
    <scope>NUCLEOTIDE SEQUENCE [LARGE SCALE GENOMIC DNA]</scope>
    <source>
        <strain evidence="2 3">PL13</strain>
    </source>
</reference>
<dbReference type="Proteomes" id="UP000516514">
    <property type="component" value="Chromosome"/>
</dbReference>
<organism evidence="2 3">
    <name type="scientific">Candidatus Wolbachia massiliensis</name>
    <dbReference type="NCBI Taxonomy" id="1845000"/>
    <lineage>
        <taxon>Bacteria</taxon>
        <taxon>Pseudomonadati</taxon>
        <taxon>Pseudomonadota</taxon>
        <taxon>Alphaproteobacteria</taxon>
        <taxon>Rickettsiales</taxon>
        <taxon>Anaplasmataceae</taxon>
        <taxon>Wolbachieae</taxon>
        <taxon>Wolbachia</taxon>
    </lineage>
</organism>
<protein>
    <submittedName>
        <fullName evidence="2">Uncharacterized protein</fullName>
    </submittedName>
</protein>
<feature type="region of interest" description="Disordered" evidence="1">
    <location>
        <begin position="436"/>
        <end position="501"/>
    </location>
</feature>
<feature type="region of interest" description="Disordered" evidence="1">
    <location>
        <begin position="143"/>
        <end position="269"/>
    </location>
</feature>
<dbReference type="RefSeq" id="WP_191111280.1">
    <property type="nucleotide sequence ID" value="NZ_CP061738.1"/>
</dbReference>
<feature type="compositionally biased region" description="Polar residues" evidence="1">
    <location>
        <begin position="436"/>
        <end position="451"/>
    </location>
</feature>
<accession>A0A7M3U271</accession>
<proteinExistence type="predicted"/>
<dbReference type="EMBL" id="CP061738">
    <property type="protein sequence ID" value="QOD38506.1"/>
    <property type="molecule type" value="Genomic_DNA"/>
</dbReference>
<name>A0A7M3U271_9RICK</name>
<dbReference type="AlphaFoldDB" id="A0A7M3U271"/>
<evidence type="ECO:0000313" key="3">
    <source>
        <dbReference type="Proteomes" id="UP000516514"/>
    </source>
</evidence>